<proteinExistence type="predicted"/>
<sequence length="772" mass="89466">MKFDGDCVFPRFSSSVSRSLCVVGLIDLHQPDQHVKQLIGDWAQRVQEHRTSCGLRCAQTALMPYEHSCPFSLVPEESFGKLKTLYRPLIGQEVNPHVIARLLDEGPKRQESLLMDLQSYLSDLSLFLAPDSKTFYILVDNRPWLENLASRPAHLLWWQLMVTKFRMSPFAITKVRKGRKEAPDFSELKFCPETPTPSENLRRWFLVIDAATLSRKRALLTVKKLRSSLLANSKLQRTLYGFIVFEVEWKDVRGVNYLNALQTDTSLAMEAKYMRRWEFDSIDEAVKGITSWFPGTPCECSLLEEQLNSMIGDVFHDAPFDFPNFLGTDDDDEKLSNVNLHMEDEYCCSPSSSLDEQPEIFEDQVSTPKGLNTRRKLMNLFGMNIEADFCTEAHNESVGRQLPSSYASDCEEADEATQYKDVLLLFRFNDRDLPFELQKIIMSDLRLLTLLEAGLPSWVIFFQSYPVFCHIYRPWMCPLARALYVVISLVTVVIGFYDLYKNVPVLKATAARLCGPLFGWIETWEMVSRIKYLGTMLFLHNFEKAVKWFLMMTRTVRSFVSVLTQPLARPFMVVLEVLLPVWNVFIEMGAYLCSFIWILMATFWNLVENLIKIILLPVYFISSIIWMIATAIMYPILWFLWGILYAPIRLVLGLSNFVGFIFKHMYDFLGGLWLFVSGIFKLASSAETTVSSYEAAMWHSLWNDLFSQIFRAVRSILNGFVAFFTACNRHRLSIYNHLQEFIRRLYQPTQRSMRAEPTKRRRPLLSENVKKI</sequence>
<reference evidence="1 2" key="2">
    <citation type="journal article" date="2022" name="Mol. Ecol. Resour.">
        <title>The genomes of chicory, endive, great burdock and yacon provide insights into Asteraceae paleo-polyploidization history and plant inulin production.</title>
        <authorList>
            <person name="Fan W."/>
            <person name="Wang S."/>
            <person name="Wang H."/>
            <person name="Wang A."/>
            <person name="Jiang F."/>
            <person name="Liu H."/>
            <person name="Zhao H."/>
            <person name="Xu D."/>
            <person name="Zhang Y."/>
        </authorList>
    </citation>
    <scope>NUCLEOTIDE SEQUENCE [LARGE SCALE GENOMIC DNA]</scope>
    <source>
        <strain evidence="2">cv. Niubang</strain>
    </source>
</reference>
<reference evidence="2" key="1">
    <citation type="journal article" date="2022" name="Mol. Ecol. Resour.">
        <title>The genomes of chicory, endive, great burdock and yacon provide insights into Asteraceae palaeo-polyploidization history and plant inulin production.</title>
        <authorList>
            <person name="Fan W."/>
            <person name="Wang S."/>
            <person name="Wang H."/>
            <person name="Wang A."/>
            <person name="Jiang F."/>
            <person name="Liu H."/>
            <person name="Zhao H."/>
            <person name="Xu D."/>
            <person name="Zhang Y."/>
        </authorList>
    </citation>
    <scope>NUCLEOTIDE SEQUENCE [LARGE SCALE GENOMIC DNA]</scope>
    <source>
        <strain evidence="2">cv. Niubang</strain>
    </source>
</reference>
<accession>A0ACB9B1F0</accession>
<dbReference type="EMBL" id="CM042053">
    <property type="protein sequence ID" value="KAI3716179.1"/>
    <property type="molecule type" value="Genomic_DNA"/>
</dbReference>
<comment type="caution">
    <text evidence="1">The sequence shown here is derived from an EMBL/GenBank/DDBJ whole genome shotgun (WGS) entry which is preliminary data.</text>
</comment>
<protein>
    <submittedName>
        <fullName evidence="1">Uncharacterized protein</fullName>
    </submittedName>
</protein>
<dbReference type="Proteomes" id="UP001055879">
    <property type="component" value="Linkage Group LG07"/>
</dbReference>
<keyword evidence="2" id="KW-1185">Reference proteome</keyword>
<name>A0ACB9B1F0_ARCLA</name>
<gene>
    <name evidence="1" type="ORF">L6452_23333</name>
</gene>
<evidence type="ECO:0000313" key="2">
    <source>
        <dbReference type="Proteomes" id="UP001055879"/>
    </source>
</evidence>
<evidence type="ECO:0000313" key="1">
    <source>
        <dbReference type="EMBL" id="KAI3716179.1"/>
    </source>
</evidence>
<organism evidence="1 2">
    <name type="scientific">Arctium lappa</name>
    <name type="common">Greater burdock</name>
    <name type="synonym">Lappa major</name>
    <dbReference type="NCBI Taxonomy" id="4217"/>
    <lineage>
        <taxon>Eukaryota</taxon>
        <taxon>Viridiplantae</taxon>
        <taxon>Streptophyta</taxon>
        <taxon>Embryophyta</taxon>
        <taxon>Tracheophyta</taxon>
        <taxon>Spermatophyta</taxon>
        <taxon>Magnoliopsida</taxon>
        <taxon>eudicotyledons</taxon>
        <taxon>Gunneridae</taxon>
        <taxon>Pentapetalae</taxon>
        <taxon>asterids</taxon>
        <taxon>campanulids</taxon>
        <taxon>Asterales</taxon>
        <taxon>Asteraceae</taxon>
        <taxon>Carduoideae</taxon>
        <taxon>Cardueae</taxon>
        <taxon>Arctiinae</taxon>
        <taxon>Arctium</taxon>
    </lineage>
</organism>